<dbReference type="EMBL" id="PGUY01000054">
    <property type="protein sequence ID" value="PLT28655.1"/>
    <property type="molecule type" value="Genomic_DNA"/>
</dbReference>
<keyword evidence="3" id="KW-1185">Reference proteome</keyword>
<protein>
    <submittedName>
        <fullName evidence="2">Uncharacterized protein</fullName>
    </submittedName>
</protein>
<feature type="transmembrane region" description="Helical" evidence="1">
    <location>
        <begin position="5"/>
        <end position="24"/>
    </location>
</feature>
<evidence type="ECO:0000313" key="3">
    <source>
        <dbReference type="Proteomes" id="UP000234748"/>
    </source>
</evidence>
<dbReference type="Proteomes" id="UP000234748">
    <property type="component" value="Unassembled WGS sequence"/>
</dbReference>
<feature type="transmembrane region" description="Helical" evidence="1">
    <location>
        <begin position="61"/>
        <end position="82"/>
    </location>
</feature>
<name>A0A2N5M2V4_9BACI</name>
<keyword evidence="1" id="KW-0472">Membrane</keyword>
<sequence>MIKLIWMNLLPVGVIHSLLFSLQYKSSNDFASFTQFAFTLLTPFILLGINYRIALRKTNSYFISNFFLVLIGSVLGVVLDSYEAFRSSDYESYAIALLVLKFNIIVSIIGSVICSIFLIVKNRKK</sequence>
<reference evidence="2 3" key="1">
    <citation type="submission" date="2017-11" db="EMBL/GenBank/DDBJ databases">
        <title>Comparitive Functional Genomics of Dry Heat Resistant strains isolated from the Viking Spacecraft.</title>
        <authorList>
            <person name="Seuylemezian A."/>
            <person name="Cooper K."/>
            <person name="Vaishampayan P."/>
        </authorList>
    </citation>
    <scope>NUCLEOTIDE SEQUENCE [LARGE SCALE GENOMIC DNA]</scope>
    <source>
        <strain evidence="2 3">V1-29</strain>
    </source>
</reference>
<dbReference type="AlphaFoldDB" id="A0A2N5M2V4"/>
<proteinExistence type="predicted"/>
<keyword evidence="1" id="KW-1133">Transmembrane helix</keyword>
<evidence type="ECO:0000313" key="2">
    <source>
        <dbReference type="EMBL" id="PLT28655.1"/>
    </source>
</evidence>
<keyword evidence="1" id="KW-0812">Transmembrane</keyword>
<accession>A0A2N5M2V4</accession>
<feature type="transmembrane region" description="Helical" evidence="1">
    <location>
        <begin position="30"/>
        <end position="49"/>
    </location>
</feature>
<dbReference type="RefSeq" id="WP_101644437.1">
    <property type="nucleotide sequence ID" value="NZ_PGUY01000054.1"/>
</dbReference>
<evidence type="ECO:0000256" key="1">
    <source>
        <dbReference type="SAM" id="Phobius"/>
    </source>
</evidence>
<comment type="caution">
    <text evidence="2">The sequence shown here is derived from an EMBL/GenBank/DDBJ whole genome shotgun (WGS) entry which is preliminary data.</text>
</comment>
<gene>
    <name evidence="2" type="ORF">CUU66_17290</name>
</gene>
<organism evidence="2 3">
    <name type="scientific">Peribacillus deserti</name>
    <dbReference type="NCBI Taxonomy" id="673318"/>
    <lineage>
        <taxon>Bacteria</taxon>
        <taxon>Bacillati</taxon>
        <taxon>Bacillota</taxon>
        <taxon>Bacilli</taxon>
        <taxon>Bacillales</taxon>
        <taxon>Bacillaceae</taxon>
        <taxon>Peribacillus</taxon>
    </lineage>
</organism>
<feature type="transmembrane region" description="Helical" evidence="1">
    <location>
        <begin position="94"/>
        <end position="120"/>
    </location>
</feature>